<reference evidence="2" key="1">
    <citation type="submission" date="2014-09" db="EMBL/GenBank/DDBJ databases">
        <authorList>
            <person name="Magalhaes I.L.F."/>
            <person name="Oliveira U."/>
            <person name="Santos F.R."/>
            <person name="Vidigal T.H.D.A."/>
            <person name="Brescovit A.D."/>
            <person name="Santos A.J."/>
        </authorList>
    </citation>
    <scope>NUCLEOTIDE SEQUENCE</scope>
    <source>
        <tissue evidence="2">Shoot tissue taken approximately 20 cm above the soil surface</tissue>
    </source>
</reference>
<reference evidence="2" key="2">
    <citation type="journal article" date="2015" name="Data Brief">
        <title>Shoot transcriptome of the giant reed, Arundo donax.</title>
        <authorList>
            <person name="Barrero R.A."/>
            <person name="Guerrero F.D."/>
            <person name="Moolhuijzen P."/>
            <person name="Goolsby J.A."/>
            <person name="Tidwell J."/>
            <person name="Bellgard S.E."/>
            <person name="Bellgard M.I."/>
        </authorList>
    </citation>
    <scope>NUCLEOTIDE SEQUENCE</scope>
    <source>
        <tissue evidence="2">Shoot tissue taken approximately 20 cm above the soil surface</tissue>
    </source>
</reference>
<feature type="compositionally biased region" description="Basic and acidic residues" evidence="1">
    <location>
        <begin position="1"/>
        <end position="13"/>
    </location>
</feature>
<dbReference type="AlphaFoldDB" id="A0A0A9H9M6"/>
<protein>
    <submittedName>
        <fullName evidence="2">Uncharacterized protein</fullName>
    </submittedName>
</protein>
<organism evidence="2">
    <name type="scientific">Arundo donax</name>
    <name type="common">Giant reed</name>
    <name type="synonym">Donax arundinaceus</name>
    <dbReference type="NCBI Taxonomy" id="35708"/>
    <lineage>
        <taxon>Eukaryota</taxon>
        <taxon>Viridiplantae</taxon>
        <taxon>Streptophyta</taxon>
        <taxon>Embryophyta</taxon>
        <taxon>Tracheophyta</taxon>
        <taxon>Spermatophyta</taxon>
        <taxon>Magnoliopsida</taxon>
        <taxon>Liliopsida</taxon>
        <taxon>Poales</taxon>
        <taxon>Poaceae</taxon>
        <taxon>PACMAD clade</taxon>
        <taxon>Arundinoideae</taxon>
        <taxon>Arundineae</taxon>
        <taxon>Arundo</taxon>
    </lineage>
</organism>
<feature type="compositionally biased region" description="Basic residues" evidence="1">
    <location>
        <begin position="14"/>
        <end position="27"/>
    </location>
</feature>
<evidence type="ECO:0000313" key="2">
    <source>
        <dbReference type="EMBL" id="JAE33905.1"/>
    </source>
</evidence>
<proteinExistence type="predicted"/>
<name>A0A0A9H9M6_ARUDO</name>
<accession>A0A0A9H9M6</accession>
<evidence type="ECO:0000256" key="1">
    <source>
        <dbReference type="SAM" id="MobiDB-lite"/>
    </source>
</evidence>
<sequence length="27" mass="3301">MAHEVKHAQESYSHRKKMRKRGHIQNL</sequence>
<feature type="region of interest" description="Disordered" evidence="1">
    <location>
        <begin position="1"/>
        <end position="27"/>
    </location>
</feature>
<dbReference type="EMBL" id="GBRH01163991">
    <property type="protein sequence ID" value="JAE33905.1"/>
    <property type="molecule type" value="Transcribed_RNA"/>
</dbReference>